<comment type="caution">
    <text evidence="1">The sequence shown here is derived from an EMBL/GenBank/DDBJ whole genome shotgun (WGS) entry which is preliminary data.</text>
</comment>
<organism evidence="1 2">
    <name type="scientific">Eruca vesicaria subsp. sativa</name>
    <name type="common">Garden rocket</name>
    <name type="synonym">Eruca sativa</name>
    <dbReference type="NCBI Taxonomy" id="29727"/>
    <lineage>
        <taxon>Eukaryota</taxon>
        <taxon>Viridiplantae</taxon>
        <taxon>Streptophyta</taxon>
        <taxon>Embryophyta</taxon>
        <taxon>Tracheophyta</taxon>
        <taxon>Spermatophyta</taxon>
        <taxon>Magnoliopsida</taxon>
        <taxon>eudicotyledons</taxon>
        <taxon>Gunneridae</taxon>
        <taxon>Pentapetalae</taxon>
        <taxon>rosids</taxon>
        <taxon>malvids</taxon>
        <taxon>Brassicales</taxon>
        <taxon>Brassicaceae</taxon>
        <taxon>Brassiceae</taxon>
        <taxon>Eruca</taxon>
    </lineage>
</organism>
<accession>A0ABC8JRT2</accession>
<sequence length="91" mass="10544">MYETAELLFVLTSFYSIAHYDDFNSAFISQGWYRICIDMWTRFLDGCGVNGSSEEKSFTVALQNQRGQELFEPNRVNSIGLGRNCLEWLEL</sequence>
<evidence type="ECO:0000313" key="1">
    <source>
        <dbReference type="EMBL" id="CAH8333245.1"/>
    </source>
</evidence>
<evidence type="ECO:0000313" key="2">
    <source>
        <dbReference type="Proteomes" id="UP001642260"/>
    </source>
</evidence>
<reference evidence="1 2" key="1">
    <citation type="submission" date="2022-03" db="EMBL/GenBank/DDBJ databases">
        <authorList>
            <person name="Macdonald S."/>
            <person name="Ahmed S."/>
            <person name="Newling K."/>
        </authorList>
    </citation>
    <scope>NUCLEOTIDE SEQUENCE [LARGE SCALE GENOMIC DNA]</scope>
</reference>
<name>A0ABC8JRT2_ERUVS</name>
<dbReference type="AlphaFoldDB" id="A0ABC8JRT2"/>
<proteinExistence type="predicted"/>
<dbReference type="Proteomes" id="UP001642260">
    <property type="component" value="Unassembled WGS sequence"/>
</dbReference>
<dbReference type="EMBL" id="CAKOAT010121155">
    <property type="protein sequence ID" value="CAH8333245.1"/>
    <property type="molecule type" value="Genomic_DNA"/>
</dbReference>
<keyword evidence="2" id="KW-1185">Reference proteome</keyword>
<gene>
    <name evidence="1" type="ORF">ERUC_LOCUS12823</name>
</gene>
<protein>
    <submittedName>
        <fullName evidence="1">Uncharacterized protein</fullName>
    </submittedName>
</protein>